<feature type="region of interest" description="Disordered" evidence="4">
    <location>
        <begin position="535"/>
        <end position="592"/>
    </location>
</feature>
<dbReference type="Pfam" id="PF00735">
    <property type="entry name" value="Septin"/>
    <property type="match status" value="1"/>
</dbReference>
<dbReference type="PANTHER" id="PTHR18884">
    <property type="entry name" value="SEPTIN"/>
    <property type="match status" value="1"/>
</dbReference>
<feature type="compositionally biased region" description="Basic and acidic residues" evidence="4">
    <location>
        <begin position="535"/>
        <end position="586"/>
    </location>
</feature>
<dbReference type="Gene3D" id="3.40.50.300">
    <property type="entry name" value="P-loop containing nucleotide triphosphate hydrolases"/>
    <property type="match status" value="1"/>
</dbReference>
<comment type="similarity">
    <text evidence="3">Belongs to the TRAFAC class TrmE-Era-EngA-EngB-Septin-like GTPase superfamily. Septin GTPase family.</text>
</comment>
<dbReference type="Proteomes" id="UP000720189">
    <property type="component" value="Unassembled WGS sequence"/>
</dbReference>
<dbReference type="GO" id="GO:0005525">
    <property type="term" value="F:GTP binding"/>
    <property type="evidence" value="ECO:0007669"/>
    <property type="project" value="UniProtKB-KW"/>
</dbReference>
<evidence type="ECO:0000256" key="3">
    <source>
        <dbReference type="RuleBase" id="RU004560"/>
    </source>
</evidence>
<reference evidence="6" key="1">
    <citation type="journal article" date="2021" name="Nat. Commun.">
        <title>Genetic determinants of endophytism in the Arabidopsis root mycobiome.</title>
        <authorList>
            <person name="Mesny F."/>
            <person name="Miyauchi S."/>
            <person name="Thiergart T."/>
            <person name="Pickel B."/>
            <person name="Atanasova L."/>
            <person name="Karlsson M."/>
            <person name="Huettel B."/>
            <person name="Barry K.W."/>
            <person name="Haridas S."/>
            <person name="Chen C."/>
            <person name="Bauer D."/>
            <person name="Andreopoulos W."/>
            <person name="Pangilinan J."/>
            <person name="LaButti K."/>
            <person name="Riley R."/>
            <person name="Lipzen A."/>
            <person name="Clum A."/>
            <person name="Drula E."/>
            <person name="Henrissat B."/>
            <person name="Kohler A."/>
            <person name="Grigoriev I.V."/>
            <person name="Martin F.M."/>
            <person name="Hacquard S."/>
        </authorList>
    </citation>
    <scope>NUCLEOTIDE SEQUENCE</scope>
    <source>
        <strain evidence="6">MPI-CAGE-AT-0023</strain>
    </source>
</reference>
<evidence type="ECO:0000256" key="4">
    <source>
        <dbReference type="SAM" id="MobiDB-lite"/>
    </source>
</evidence>
<dbReference type="CDD" id="cd01850">
    <property type="entry name" value="CDC_Septin"/>
    <property type="match status" value="1"/>
</dbReference>
<accession>A0A9P9HPV3</accession>
<dbReference type="InterPro" id="IPR016491">
    <property type="entry name" value="Septin"/>
</dbReference>
<gene>
    <name evidence="6" type="ORF">BKA55DRAFT_504873</name>
</gene>
<feature type="region of interest" description="Disordered" evidence="4">
    <location>
        <begin position="163"/>
        <end position="190"/>
    </location>
</feature>
<feature type="compositionally biased region" description="Polar residues" evidence="4">
    <location>
        <begin position="122"/>
        <end position="143"/>
    </location>
</feature>
<dbReference type="InterPro" id="IPR027417">
    <property type="entry name" value="P-loop_NTPase"/>
</dbReference>
<evidence type="ECO:0000256" key="1">
    <source>
        <dbReference type="ARBA" id="ARBA00022741"/>
    </source>
</evidence>
<evidence type="ECO:0000259" key="5">
    <source>
        <dbReference type="PROSITE" id="PS51719"/>
    </source>
</evidence>
<feature type="domain" description="Septin-type G" evidence="5">
    <location>
        <begin position="216"/>
        <end position="490"/>
    </location>
</feature>
<proteinExistence type="inferred from homology"/>
<feature type="region of interest" description="Disordered" evidence="4">
    <location>
        <begin position="121"/>
        <end position="143"/>
    </location>
</feature>
<dbReference type="EMBL" id="JAGMUX010000004">
    <property type="protein sequence ID" value="KAH7261475.1"/>
    <property type="molecule type" value="Genomic_DNA"/>
</dbReference>
<name>A0A9P9HPV3_FUSRE</name>
<dbReference type="GO" id="GO:0005938">
    <property type="term" value="C:cell cortex"/>
    <property type="evidence" value="ECO:0007669"/>
    <property type="project" value="UniProtKB-ARBA"/>
</dbReference>
<dbReference type="AlphaFoldDB" id="A0A9P9HPV3"/>
<protein>
    <submittedName>
        <fullName evidence="6">Septin-domain-containing protein</fullName>
    </submittedName>
</protein>
<keyword evidence="2 3" id="KW-0342">GTP-binding</keyword>
<dbReference type="RefSeq" id="XP_046053352.1">
    <property type="nucleotide sequence ID" value="XM_046187135.1"/>
</dbReference>
<evidence type="ECO:0000313" key="7">
    <source>
        <dbReference type="Proteomes" id="UP000720189"/>
    </source>
</evidence>
<sequence>MTFDLVQHVKARTRSVHFDRSLLFMATTPLAESSPKASRDSKRTISFPLSQDDKIPFPSSPRPSTVRHYRSMLDVDIQDPPTLSPMKPMSFDELYLYSVTSGPAVDERMDLVKPNRDHLTIEASTQGNPRNTSSECSPSQAPPCVSTSGSIIFSTNDCIASPGSESPALAPSASPANVPSQPPPPADNRNIVRRKLTGYVGFANLPNQWHRKSVRKGFNFNVMVVGESGLGKSTLVNTLFNTSLYPPKERKGPSLDIIPKTVTIQSISADIEEAGVRLRLTVVDTPGFGDFVNNDESWRPIVDNIEQRFDSYLDAENKVNRMNIVDNRIHACVFFIQPTGHSLKPLDIEVMRRLHTKVNLIPVIAKADTLTDEEIAAFKSRILADIKHHGIQIFEGPRYELDDEETIAENNEIMSKVPFAVVGANNEITSADGRKIRGRAYPWGIIEVDNEEHCDFVKLRQMLIRTHMEELKEHTNNQLYENYRTDKLLAMGVSQDPSVFKEVNPAVKQEEERALHEQKLAKMEAEMKMVFQQKVAEKESKLKQSEEELYARHKEMKEQLDRQRLELEDKKQRVESGRPLEKEGKRKGFSLR</sequence>
<dbReference type="OrthoDB" id="416553at2759"/>
<organism evidence="6 7">
    <name type="scientific">Fusarium redolens</name>
    <dbReference type="NCBI Taxonomy" id="48865"/>
    <lineage>
        <taxon>Eukaryota</taxon>
        <taxon>Fungi</taxon>
        <taxon>Dikarya</taxon>
        <taxon>Ascomycota</taxon>
        <taxon>Pezizomycotina</taxon>
        <taxon>Sordariomycetes</taxon>
        <taxon>Hypocreomycetidae</taxon>
        <taxon>Hypocreales</taxon>
        <taxon>Nectriaceae</taxon>
        <taxon>Fusarium</taxon>
        <taxon>Fusarium redolens species complex</taxon>
    </lineage>
</organism>
<dbReference type="PROSITE" id="PS51719">
    <property type="entry name" value="G_SEPTIN"/>
    <property type="match status" value="1"/>
</dbReference>
<dbReference type="GO" id="GO:0032156">
    <property type="term" value="C:septin cytoskeleton"/>
    <property type="evidence" value="ECO:0007669"/>
    <property type="project" value="UniProtKB-ARBA"/>
</dbReference>
<evidence type="ECO:0000256" key="2">
    <source>
        <dbReference type="ARBA" id="ARBA00023134"/>
    </source>
</evidence>
<dbReference type="GeneID" id="70217089"/>
<keyword evidence="7" id="KW-1185">Reference proteome</keyword>
<keyword evidence="1 3" id="KW-0547">Nucleotide-binding</keyword>
<dbReference type="InterPro" id="IPR030379">
    <property type="entry name" value="G_SEPTIN_dom"/>
</dbReference>
<comment type="caution">
    <text evidence="6">The sequence shown here is derived from an EMBL/GenBank/DDBJ whole genome shotgun (WGS) entry which is preliminary data.</text>
</comment>
<dbReference type="SUPFAM" id="SSF52540">
    <property type="entry name" value="P-loop containing nucleoside triphosphate hydrolases"/>
    <property type="match status" value="1"/>
</dbReference>
<evidence type="ECO:0000313" key="6">
    <source>
        <dbReference type="EMBL" id="KAH7261475.1"/>
    </source>
</evidence>
<dbReference type="FunFam" id="3.40.50.300:FF:000196">
    <property type="entry name" value="Cell division control 3"/>
    <property type="match status" value="1"/>
</dbReference>
<feature type="compositionally biased region" description="Low complexity" evidence="4">
    <location>
        <begin position="163"/>
        <end position="179"/>
    </location>
</feature>